<accession>A0A9K3PJI0</accession>
<dbReference type="OrthoDB" id="411785at2759"/>
<evidence type="ECO:0000259" key="5">
    <source>
        <dbReference type="Pfam" id="PF08241"/>
    </source>
</evidence>
<evidence type="ECO:0000313" key="6">
    <source>
        <dbReference type="EMBL" id="KAG7349091.1"/>
    </source>
</evidence>
<comment type="similarity">
    <text evidence="1">Belongs to the methyltransferase superfamily.</text>
</comment>
<evidence type="ECO:0000256" key="1">
    <source>
        <dbReference type="ARBA" id="ARBA00008361"/>
    </source>
</evidence>
<keyword evidence="7" id="KW-1185">Reference proteome</keyword>
<dbReference type="GO" id="GO:0032259">
    <property type="term" value="P:methylation"/>
    <property type="evidence" value="ECO:0007669"/>
    <property type="project" value="UniProtKB-KW"/>
</dbReference>
<feature type="domain" description="Methyltransferase type 11" evidence="5">
    <location>
        <begin position="61"/>
        <end position="180"/>
    </location>
</feature>
<name>A0A9K3PJI0_9STRA</name>
<dbReference type="GO" id="GO:0008168">
    <property type="term" value="F:methyltransferase activity"/>
    <property type="evidence" value="ECO:0007669"/>
    <property type="project" value="UniProtKB-KW"/>
</dbReference>
<dbReference type="InterPro" id="IPR013216">
    <property type="entry name" value="Methyltransf_11"/>
</dbReference>
<feature type="compositionally biased region" description="Polar residues" evidence="4">
    <location>
        <begin position="218"/>
        <end position="232"/>
    </location>
</feature>
<evidence type="ECO:0000256" key="2">
    <source>
        <dbReference type="ARBA" id="ARBA00022603"/>
    </source>
</evidence>
<dbReference type="EMBL" id="JAGRRH010000019">
    <property type="protein sequence ID" value="KAG7349091.1"/>
    <property type="molecule type" value="Genomic_DNA"/>
</dbReference>
<evidence type="ECO:0000256" key="4">
    <source>
        <dbReference type="SAM" id="MobiDB-lite"/>
    </source>
</evidence>
<evidence type="ECO:0000256" key="3">
    <source>
        <dbReference type="ARBA" id="ARBA00022679"/>
    </source>
</evidence>
<sequence length="385" mass="43538">MSARTSDNDEHHISPQQTIQPFEWLTSPSSLLTLLQEHVLRQQHTDENITLAQQQRPLQALHVGCGSSTVGEFLVQSVGFSKVINVDCDHDTMQRMEDRWNQRSLSIISSSDATDACLMSSRMEFLTLDFTKEHLPDKYIDSFDLVLDKSTLDCTLCSDTATAALLVECYRTLRSDGGVYMVISFHELDLLLPLLQNLPGAQWTVTHTTMERQVEQFPMTSDPSRRGSTVKAQESFPSSEPSHNNNHNSKKSLNVLIARRSCVLDGYGNNIATSTLDFDAVYSHVHRVNDRWFQEQQPLLTKLRIHELKEAFEKISDIESNNSTDGGGVSLEEAFPILFTEAEREHLTFDHFLEDWEAFVQTHEGLGDGKTLTLETAIAFLTEMQ</sequence>
<comment type="caution">
    <text evidence="6">The sequence shown here is derived from an EMBL/GenBank/DDBJ whole genome shotgun (WGS) entry which is preliminary data.</text>
</comment>
<dbReference type="PANTHER" id="PTHR12176:SF84">
    <property type="entry name" value="METHYLTRANSFERASE DOMAIN-CONTAINING PROTEIN"/>
    <property type="match status" value="1"/>
</dbReference>
<dbReference type="PANTHER" id="PTHR12176">
    <property type="entry name" value="SAM-DEPENDENT METHYLTRANSFERASE SUPERFAMILY PROTEIN"/>
    <property type="match status" value="1"/>
</dbReference>
<keyword evidence="2 6" id="KW-0489">Methyltransferase</keyword>
<feature type="compositionally biased region" description="Low complexity" evidence="4">
    <location>
        <begin position="234"/>
        <end position="247"/>
    </location>
</feature>
<dbReference type="Pfam" id="PF08241">
    <property type="entry name" value="Methyltransf_11"/>
    <property type="match status" value="1"/>
</dbReference>
<gene>
    <name evidence="6" type="ORF">IV203_011688</name>
</gene>
<evidence type="ECO:0000313" key="7">
    <source>
        <dbReference type="Proteomes" id="UP000693970"/>
    </source>
</evidence>
<dbReference type="AlphaFoldDB" id="A0A9K3PJI0"/>
<feature type="region of interest" description="Disordered" evidence="4">
    <location>
        <begin position="215"/>
        <end position="249"/>
    </location>
</feature>
<organism evidence="6 7">
    <name type="scientific">Nitzschia inconspicua</name>
    <dbReference type="NCBI Taxonomy" id="303405"/>
    <lineage>
        <taxon>Eukaryota</taxon>
        <taxon>Sar</taxon>
        <taxon>Stramenopiles</taxon>
        <taxon>Ochrophyta</taxon>
        <taxon>Bacillariophyta</taxon>
        <taxon>Bacillariophyceae</taxon>
        <taxon>Bacillariophycidae</taxon>
        <taxon>Bacillariales</taxon>
        <taxon>Bacillariaceae</taxon>
        <taxon>Nitzschia</taxon>
    </lineage>
</organism>
<proteinExistence type="inferred from homology"/>
<dbReference type="InterPro" id="IPR051419">
    <property type="entry name" value="Lys/N-term_MeTrsfase_sf"/>
</dbReference>
<reference evidence="6" key="1">
    <citation type="journal article" date="2021" name="Sci. Rep.">
        <title>Diploid genomic architecture of Nitzschia inconspicua, an elite biomass production diatom.</title>
        <authorList>
            <person name="Oliver A."/>
            <person name="Podell S."/>
            <person name="Pinowska A."/>
            <person name="Traller J.C."/>
            <person name="Smith S.R."/>
            <person name="McClure R."/>
            <person name="Beliaev A."/>
            <person name="Bohutskyi P."/>
            <person name="Hill E.A."/>
            <person name="Rabines A."/>
            <person name="Zheng H."/>
            <person name="Allen L.Z."/>
            <person name="Kuo A."/>
            <person name="Grigoriev I.V."/>
            <person name="Allen A.E."/>
            <person name="Hazlebeck D."/>
            <person name="Allen E.E."/>
        </authorList>
    </citation>
    <scope>NUCLEOTIDE SEQUENCE</scope>
    <source>
        <strain evidence="6">Hildebrandi</strain>
    </source>
</reference>
<reference evidence="6" key="2">
    <citation type="submission" date="2021-04" db="EMBL/GenBank/DDBJ databases">
        <authorList>
            <person name="Podell S."/>
        </authorList>
    </citation>
    <scope>NUCLEOTIDE SEQUENCE</scope>
    <source>
        <strain evidence="6">Hildebrandi</strain>
    </source>
</reference>
<keyword evidence="3" id="KW-0808">Transferase</keyword>
<dbReference type="Proteomes" id="UP000693970">
    <property type="component" value="Unassembled WGS sequence"/>
</dbReference>
<protein>
    <submittedName>
        <fullName evidence="6">Methyltransferase domain containing protein</fullName>
    </submittedName>
</protein>